<keyword evidence="3" id="KW-1185">Reference proteome</keyword>
<dbReference type="EMBL" id="FONX01000002">
    <property type="protein sequence ID" value="SFE43901.1"/>
    <property type="molecule type" value="Genomic_DNA"/>
</dbReference>
<dbReference type="STRING" id="1177982.SAMN04489711_10251"/>
<evidence type="ECO:0000313" key="3">
    <source>
        <dbReference type="Proteomes" id="UP000199119"/>
    </source>
</evidence>
<dbReference type="OrthoDB" id="5998831at2"/>
<name>A0A1I2AIT1_9BURK</name>
<evidence type="ECO:0008006" key="4">
    <source>
        <dbReference type="Google" id="ProtNLM"/>
    </source>
</evidence>
<accession>A0A1I2AIT1</accession>
<proteinExistence type="predicted"/>
<dbReference type="Pfam" id="PF09849">
    <property type="entry name" value="DUF2076"/>
    <property type="match status" value="1"/>
</dbReference>
<gene>
    <name evidence="2" type="ORF">SAMN04489711_10251</name>
</gene>
<evidence type="ECO:0000313" key="2">
    <source>
        <dbReference type="EMBL" id="SFE43901.1"/>
    </source>
</evidence>
<protein>
    <recommendedName>
        <fullName evidence="4">DUF2076 domain-containing protein</fullName>
    </recommendedName>
</protein>
<feature type="region of interest" description="Disordered" evidence="1">
    <location>
        <begin position="213"/>
        <end position="242"/>
    </location>
</feature>
<evidence type="ECO:0000256" key="1">
    <source>
        <dbReference type="SAM" id="MobiDB-lite"/>
    </source>
</evidence>
<feature type="region of interest" description="Disordered" evidence="1">
    <location>
        <begin position="89"/>
        <end position="123"/>
    </location>
</feature>
<sequence>MTPNERPLLDDLLQRLAHAGPATKDSEADSRIHQALAAQPDALYLLVQRCLLLERGLAHAQEEIARLQQAADSHRSFIGADLEQGFGRAPSQAYSPGAAAAQPTPMPPQAPPAGYAQPAPAPSWRDRLFGNNASAPAAAAPAGPGFLGTAASAAAGVAGGMFLFNGLEHLLGNRGSAVGNGLLGGGSNAGLFGGELLPQETVVQNITNENFYDSRGNEGSRDAGWLPDDSGPAFDDDGENFL</sequence>
<dbReference type="InterPro" id="IPR018648">
    <property type="entry name" value="DUF2076"/>
</dbReference>
<organism evidence="2 3">
    <name type="scientific">Paracidovorax wautersii</name>
    <dbReference type="NCBI Taxonomy" id="1177982"/>
    <lineage>
        <taxon>Bacteria</taxon>
        <taxon>Pseudomonadati</taxon>
        <taxon>Pseudomonadota</taxon>
        <taxon>Betaproteobacteria</taxon>
        <taxon>Burkholderiales</taxon>
        <taxon>Comamonadaceae</taxon>
        <taxon>Paracidovorax</taxon>
    </lineage>
</organism>
<dbReference type="RefSeq" id="WP_092937414.1">
    <property type="nucleotide sequence ID" value="NZ_FONX01000002.1"/>
</dbReference>
<dbReference type="Proteomes" id="UP000199119">
    <property type="component" value="Unassembled WGS sequence"/>
</dbReference>
<reference evidence="3" key="1">
    <citation type="submission" date="2016-10" db="EMBL/GenBank/DDBJ databases">
        <authorList>
            <person name="Varghese N."/>
            <person name="Submissions S."/>
        </authorList>
    </citation>
    <scope>NUCLEOTIDE SEQUENCE [LARGE SCALE GENOMIC DNA]</scope>
    <source>
        <strain evidence="3">DSM 27981</strain>
    </source>
</reference>
<dbReference type="AlphaFoldDB" id="A0A1I2AIT1"/>